<dbReference type="InterPro" id="IPR027417">
    <property type="entry name" value="P-loop_NTPase"/>
</dbReference>
<feature type="domain" description="RZ-type" evidence="10">
    <location>
        <begin position="2189"/>
        <end position="2263"/>
    </location>
</feature>
<name>A0A2N0Q2V9_9GLOM</name>
<keyword evidence="3" id="KW-0479">Metal-binding</keyword>
<evidence type="ECO:0000256" key="1">
    <source>
        <dbReference type="ARBA" id="ARBA00004496"/>
    </source>
</evidence>
<evidence type="ECO:0000256" key="2">
    <source>
        <dbReference type="ARBA" id="ARBA00022490"/>
    </source>
</evidence>
<dbReference type="PROSITE" id="PS51981">
    <property type="entry name" value="ZF_RZ"/>
    <property type="match status" value="1"/>
</dbReference>
<sequence length="2263" mass="260258">MSGRSTGGGNNSKNTRPRSNRGRRGGGSNGDGRRDQRRDIIDEGRNYIPAPPKLSVPEIKQSQQETAIANFSSSELTYNGSDRLVFITNGEPIKTIWKRILRKDKPWNQSDVRIFVSSALVATDYQIGYEIEEIVTELGNPESGLKRLREIINFPSISCDAGLDNDVLSFQHVILPLLGLFTRTAITECILEKYVHAIFSTVYVNLDSFLYDKVIKMLETLVNRNSVKDNRVRVETLLSRERYSFIPSSLGVFFLIIVRLLTELLRRVKEASVNETMYQIANDLYRLKTAYQQSLEEQQFSPTDPLISNLETRKYFFTILEREMKTMDKMLNNSRKGLIFKQNLGAKNLNVESDKSYYKELARRVDAERTYDPPGELSKYGRRHDNDFIDISEISIIPTKEEILCDRLPFLPSTLRNSLHFLPDGAARLLDTQFRLLREDLLNPIRGGLSHYLTALLQEHTSSNGDVKLSKEFKKIQEEGGRFSYNNGVSENGDLQVYTNIHFTNISCDRRKGFACTISFTPPRISTKSEKGRREYWEKSRRLLTGSLVTLILPNPNPKKVNSDDSTNSNASTSISNIDLYSLYFGVVVSRDEKALSSKENSAEIDIDFIDPSIYPIALSEFSEYSKTKKRPLEKRFMVESTGVYLEAYYHVLKTLQTTDLSLRFEKYLAPNFDDMNDEEDKKGKMMEEVNSTLDIKVENPPYTSAPGFQFDLSILCKNKCKLKLEVADESTHDRVIKNIVKYSNIGKLPNGTPYGLDETQAKALISSLTREIALIEGPPGTGKTVVGVQIMKVLLAKENRKTKIGPILTICFTNHALDQFLEHLVDENITKIVRLGSRTKSEKIKEFNLEEICRKRPRSKSSKKELAILYSSIEKIEKYVQKMRGALFNRWMKWSDISEYLMFEEATFYSKFSYVSEDELPSWVLGTDDDEEFETVGKNNKQKRKDPFDEWIEGEDIRIINKRKRLLLNPPKSDKKNKKRPNKNIFDILREETGDSMDISDDGSQVDYIYWIKNYQEPKTDRLLDELLIDHSIWRMSKKERKRLHDHWRTKIYKEIVEKFSELQKRHEKIRQEINRIYDEGRRQVLKSSDVIGMTTNGAAKFQNLIRSIGPKIIICEEAGEVLEAHILSALTPSTQHLILIGDHNQLRPHIATYSLSVDSPVGNNYQLDKSLFERLVNGDKAVKIEKAQLLNQRRMRGEISDLIRYTIYPELIDGDNTTKYENVRGAQHNVYFIEHRNPEDNSGGEHAIKSHVNKYEVKMVVEMVKYFVRNGYTKPDDIAVLTPYLGQMIKIRDALAKSFVVVIDERDAQNIAEMEEGQEQEGDGAISVASKKSLSRQVTLRTVDNFQGEEANIIIVSLVRNYSEFGHKYDSIGFLKSANRSNVLLSRARKGMYLIGNSELMAMKSKNMWAPIINILKERNQVGFGMPIICNRHPDYKNIIAKPEQFEQISPDGGCYENCNTKLSCGHMCKYKCHSDDPEHIGVKCYERCLRLHPECNHPCPKLCFENCGDCEFLIGDIILPGCGHELKSAKCWQDQTKDSIKCKTKVPKKLLYCEHYKELYCFESVDNAECTEKCSKQLNCGHECLKKCFECQNLTISTEEPDNENMEEDLIIPIERTQHGECQTKCQKLLFCGHACKRNCHEGIECPPCKNYCTVTCEHTTCHKPCLEPCAVCAEKCLWECKHQGICELSCGAPCDRLPCNERCNKVLKCGHKCAGVCGEVCPSKDFCVICAPEKVKDQISDVICRSTFREIDWNEERMIVLTCRHVFTMETMDMHMEMKDYFEGSIEGGWTSVKILPSSPLYMKMCPTCRAPIKNVRRYGRIINKYTLDIQNKKFLTKYSSQLKSISRSIIILKDKLKRNELKNALPKHERRPIEVVRKERDIINKKSSEITPHYYFENIEIHHGFDKISEKAWTTHVQKLLDHYQKLISIINVAKLPPHKKAFDAAVSSLYQTKLAKEVPENDLAQVQSSSTDSSNSSSNFYLSNKSSIPSETFKKTLSQVGISIPQVDRRIYLDAFFEIINIQKILHHEILFIIQELLEESTQNDMVIDHTLSIKEVWKGFIKRLQSSIQKHLNTIKEVAESTHYGRHLFLADVEILEFDFKLLKYQIKVAPTDKNGHISWKLQEEITEKCKDIKNRIEVIIESNRFKDSEREFKNSIHKRLLDLLENCNEVEEFAINLSGILRMEEKLEIHRAMRTEFRGSGHWYECPNGHPYTIGECGAAMQTSRCPDCNEVIGGSSHRLTSTNRINSEFDSMPQ</sequence>
<evidence type="ECO:0000256" key="3">
    <source>
        <dbReference type="ARBA" id="ARBA00022723"/>
    </source>
</evidence>
<keyword evidence="6" id="KW-0862">Zinc</keyword>
<dbReference type="GO" id="GO:0005737">
    <property type="term" value="C:cytoplasm"/>
    <property type="evidence" value="ECO:0007669"/>
    <property type="project" value="UniProtKB-SubCell"/>
</dbReference>
<dbReference type="FunFam" id="3.40.50.300:FF:001660">
    <property type="entry name" value="NF-X1 finger and helicase protein, putative"/>
    <property type="match status" value="1"/>
</dbReference>
<evidence type="ECO:0000313" key="11">
    <source>
        <dbReference type="EMBL" id="PKC13358.1"/>
    </source>
</evidence>
<dbReference type="InterPro" id="IPR045055">
    <property type="entry name" value="DNA2/NAM7-like"/>
</dbReference>
<dbReference type="SMART" id="SM00438">
    <property type="entry name" value="ZnF_NFX"/>
    <property type="match status" value="4"/>
</dbReference>
<reference evidence="11 12" key="2">
    <citation type="submission" date="2017-09" db="EMBL/GenBank/DDBJ databases">
        <title>Extensive intraspecific genome diversity in a model arbuscular mycorrhizal fungus.</title>
        <authorList>
            <person name="Chen E.C."/>
            <person name="Morin E."/>
            <person name="Beaudet D."/>
            <person name="Noel J."/>
            <person name="Ndikumana S."/>
            <person name="Charron P."/>
            <person name="St-Onge C."/>
            <person name="Giorgi J."/>
            <person name="Grigoriev I.V."/>
            <person name="Roux C."/>
            <person name="Martin F.M."/>
            <person name="Corradi N."/>
        </authorList>
    </citation>
    <scope>NUCLEOTIDE SEQUENCE [LARGE SCALE GENOMIC DNA]</scope>
    <source>
        <strain evidence="11 12">A5</strain>
    </source>
</reference>
<keyword evidence="2" id="KW-0963">Cytoplasm</keyword>
<keyword evidence="4" id="KW-0677">Repeat</keyword>
<dbReference type="Pfam" id="PF13086">
    <property type="entry name" value="AAA_11"/>
    <property type="match status" value="1"/>
</dbReference>
<comment type="caution">
    <text evidence="11">The sequence shown here is derived from an EMBL/GenBank/DDBJ whole genome shotgun (WGS) entry which is preliminary data.</text>
</comment>
<feature type="compositionally biased region" description="Basic and acidic residues" evidence="9">
    <location>
        <begin position="31"/>
        <end position="45"/>
    </location>
</feature>
<evidence type="ECO:0000256" key="4">
    <source>
        <dbReference type="ARBA" id="ARBA00022737"/>
    </source>
</evidence>
<dbReference type="GO" id="GO:0002376">
    <property type="term" value="P:immune system process"/>
    <property type="evidence" value="ECO:0007669"/>
    <property type="project" value="UniProtKB-KW"/>
</dbReference>
<keyword evidence="8" id="KW-0175">Coiled coil</keyword>
<feature type="coiled-coil region" evidence="8">
    <location>
        <begin position="1054"/>
        <end position="1081"/>
    </location>
</feature>
<dbReference type="GO" id="GO:0031380">
    <property type="term" value="C:nuclear RNA-directed RNA polymerase complex"/>
    <property type="evidence" value="ECO:0007669"/>
    <property type="project" value="TreeGrafter"/>
</dbReference>
<dbReference type="Gene3D" id="3.40.50.300">
    <property type="entry name" value="P-loop containing nucleotide triphosphate hydrolases"/>
    <property type="match status" value="3"/>
</dbReference>
<evidence type="ECO:0000256" key="5">
    <source>
        <dbReference type="ARBA" id="ARBA00022771"/>
    </source>
</evidence>
<feature type="compositionally biased region" description="Gly residues" evidence="9">
    <location>
        <begin position="1"/>
        <end position="10"/>
    </location>
</feature>
<dbReference type="PANTHER" id="PTHR10887">
    <property type="entry name" value="DNA2/NAM7 HELICASE FAMILY"/>
    <property type="match status" value="1"/>
</dbReference>
<comment type="subcellular location">
    <subcellularLocation>
        <location evidence="1">Cytoplasm</location>
    </subcellularLocation>
</comment>
<dbReference type="InterPro" id="IPR047187">
    <property type="entry name" value="SF1_C_Upf1"/>
</dbReference>
<dbReference type="InterPro" id="IPR000967">
    <property type="entry name" value="Znf_NFX1"/>
</dbReference>
<evidence type="ECO:0000256" key="9">
    <source>
        <dbReference type="SAM" id="MobiDB-lite"/>
    </source>
</evidence>
<dbReference type="VEuPathDB" id="FungiDB:RhiirFUN_016109"/>
<evidence type="ECO:0000256" key="6">
    <source>
        <dbReference type="ARBA" id="ARBA00022833"/>
    </source>
</evidence>
<dbReference type="PANTHER" id="PTHR10887:SF445">
    <property type="entry name" value="NFX1-TYPE ZINC FINGER-CONTAINING PROTEIN 1"/>
    <property type="match status" value="1"/>
</dbReference>
<protein>
    <recommendedName>
        <fullName evidence="10">RZ-type domain-containing protein</fullName>
    </recommendedName>
</protein>
<feature type="region of interest" description="Disordered" evidence="9">
    <location>
        <begin position="1"/>
        <end position="56"/>
    </location>
</feature>
<dbReference type="Proteomes" id="UP000232722">
    <property type="component" value="Unassembled WGS sequence"/>
</dbReference>
<evidence type="ECO:0000259" key="10">
    <source>
        <dbReference type="PROSITE" id="PS51981"/>
    </source>
</evidence>
<dbReference type="InterPro" id="IPR041679">
    <property type="entry name" value="DNA2/NAM7-like_C"/>
</dbReference>
<dbReference type="Pfam" id="PF25396">
    <property type="entry name" value="ZNFX1"/>
    <property type="match status" value="1"/>
</dbReference>
<organism evidence="11 12">
    <name type="scientific">Rhizophagus irregularis</name>
    <dbReference type="NCBI Taxonomy" id="588596"/>
    <lineage>
        <taxon>Eukaryota</taxon>
        <taxon>Fungi</taxon>
        <taxon>Fungi incertae sedis</taxon>
        <taxon>Mucoromycota</taxon>
        <taxon>Glomeromycotina</taxon>
        <taxon>Glomeromycetes</taxon>
        <taxon>Glomerales</taxon>
        <taxon>Glomeraceae</taxon>
        <taxon>Rhizophagus</taxon>
    </lineage>
</organism>
<evidence type="ECO:0000256" key="8">
    <source>
        <dbReference type="SAM" id="Coils"/>
    </source>
</evidence>
<dbReference type="GO" id="GO:0004386">
    <property type="term" value="F:helicase activity"/>
    <property type="evidence" value="ECO:0007669"/>
    <property type="project" value="InterPro"/>
</dbReference>
<dbReference type="CDD" id="cd18808">
    <property type="entry name" value="SF1_C_Upf1"/>
    <property type="match status" value="1"/>
</dbReference>
<accession>A0A2N0Q2V9</accession>
<reference evidence="11 12" key="1">
    <citation type="submission" date="2016-04" db="EMBL/GenBank/DDBJ databases">
        <title>Genome analyses suggest a sexual origin of heterokaryosis in a supposedly ancient asexual fungus.</title>
        <authorList>
            <person name="Ropars J."/>
            <person name="Sedzielewska K."/>
            <person name="Noel J."/>
            <person name="Charron P."/>
            <person name="Farinelli L."/>
            <person name="Marton T."/>
            <person name="Kruger M."/>
            <person name="Pelin A."/>
            <person name="Brachmann A."/>
            <person name="Corradi N."/>
        </authorList>
    </citation>
    <scope>NUCLEOTIDE SEQUENCE [LARGE SCALE GENOMIC DNA]</scope>
    <source>
        <strain evidence="11 12">A5</strain>
    </source>
</reference>
<gene>
    <name evidence="11" type="ORF">RhiirA5_459618</name>
</gene>
<keyword evidence="7" id="KW-0391">Immunity</keyword>
<evidence type="ECO:0000256" key="7">
    <source>
        <dbReference type="ARBA" id="ARBA00022859"/>
    </source>
</evidence>
<keyword evidence="5" id="KW-0863">Zinc-finger</keyword>
<dbReference type="InterPro" id="IPR041677">
    <property type="entry name" value="DNA2/NAM7_AAA_11"/>
</dbReference>
<dbReference type="GO" id="GO:0031048">
    <property type="term" value="P:regulatory ncRNA-mediated heterochromatin formation"/>
    <property type="evidence" value="ECO:0007669"/>
    <property type="project" value="TreeGrafter"/>
</dbReference>
<dbReference type="SUPFAM" id="SSF52540">
    <property type="entry name" value="P-loop containing nucleoside triphosphate hydrolases"/>
    <property type="match status" value="1"/>
</dbReference>
<dbReference type="Pfam" id="PF13087">
    <property type="entry name" value="AAA_12"/>
    <property type="match status" value="1"/>
</dbReference>
<evidence type="ECO:0000313" key="12">
    <source>
        <dbReference type="Proteomes" id="UP000232722"/>
    </source>
</evidence>
<proteinExistence type="predicted"/>
<dbReference type="CDD" id="cd06008">
    <property type="entry name" value="NF-X1-zinc-finger"/>
    <property type="match status" value="1"/>
</dbReference>
<dbReference type="VEuPathDB" id="FungiDB:FUN_010821"/>
<dbReference type="InterPro" id="IPR057373">
    <property type="entry name" value="ZNFX1"/>
</dbReference>
<dbReference type="EMBL" id="LLXJ01000195">
    <property type="protein sequence ID" value="PKC13358.1"/>
    <property type="molecule type" value="Genomic_DNA"/>
</dbReference>
<feature type="compositionally biased region" description="Basic residues" evidence="9">
    <location>
        <begin position="15"/>
        <end position="24"/>
    </location>
</feature>
<dbReference type="InterPro" id="IPR046439">
    <property type="entry name" value="ZF_RZ_dom"/>
</dbReference>
<dbReference type="Pfam" id="PF20173">
    <property type="entry name" value="ZnF_RZ-type"/>
    <property type="match status" value="1"/>
</dbReference>
<dbReference type="VEuPathDB" id="FungiDB:RhiirA1_497627"/>
<dbReference type="GO" id="GO:0008270">
    <property type="term" value="F:zinc ion binding"/>
    <property type="evidence" value="ECO:0007669"/>
    <property type="project" value="UniProtKB-KW"/>
</dbReference>